<dbReference type="Pfam" id="PF00400">
    <property type="entry name" value="WD40"/>
    <property type="match status" value="6"/>
</dbReference>
<feature type="region of interest" description="Disordered" evidence="10">
    <location>
        <begin position="518"/>
        <end position="555"/>
    </location>
</feature>
<feature type="region of interest" description="Disordered" evidence="10">
    <location>
        <begin position="168"/>
        <end position="195"/>
    </location>
</feature>
<keyword evidence="6" id="KW-0677">Repeat</keyword>
<name>A0A167Z8Y1_9EURO</name>
<dbReference type="PROSITE" id="PS50181">
    <property type="entry name" value="FBOX"/>
    <property type="match status" value="1"/>
</dbReference>
<feature type="region of interest" description="Disordered" evidence="10">
    <location>
        <begin position="144"/>
        <end position="163"/>
    </location>
</feature>
<comment type="function">
    <text evidence="1">Component of the SCF(sconB) E3 ubiquitin ligase complex involved in the regulation of sulfur metabolite repression, probably by mediating the inactivation or degradation of the metR transcription factor.</text>
</comment>
<evidence type="ECO:0000259" key="11">
    <source>
        <dbReference type="PROSITE" id="PS50181"/>
    </source>
</evidence>
<evidence type="ECO:0000256" key="10">
    <source>
        <dbReference type="SAM" id="MobiDB-lite"/>
    </source>
</evidence>
<dbReference type="SMART" id="SM00320">
    <property type="entry name" value="WD40"/>
    <property type="match status" value="6"/>
</dbReference>
<dbReference type="InterPro" id="IPR036322">
    <property type="entry name" value="WD40_repeat_dom_sf"/>
</dbReference>
<dbReference type="AlphaFoldDB" id="A0A167Z8Y1"/>
<evidence type="ECO:0000256" key="6">
    <source>
        <dbReference type="ARBA" id="ARBA00022737"/>
    </source>
</evidence>
<dbReference type="InterPro" id="IPR015943">
    <property type="entry name" value="WD40/YVTN_repeat-like_dom_sf"/>
</dbReference>
<dbReference type="InterPro" id="IPR036047">
    <property type="entry name" value="F-box-like_dom_sf"/>
</dbReference>
<evidence type="ECO:0000256" key="1">
    <source>
        <dbReference type="ARBA" id="ARBA00002730"/>
    </source>
</evidence>
<dbReference type="Proteomes" id="UP000242877">
    <property type="component" value="Unassembled WGS sequence"/>
</dbReference>
<keyword evidence="13" id="KW-1185">Reference proteome</keyword>
<dbReference type="Pfam" id="PF12937">
    <property type="entry name" value="F-box-like"/>
    <property type="match status" value="1"/>
</dbReference>
<dbReference type="PANTHER" id="PTHR14604">
    <property type="entry name" value="WD40 REPEAT PF20"/>
    <property type="match status" value="1"/>
</dbReference>
<comment type="similarity">
    <text evidence="2">Belongs to the WD repeat MET30/SCONB/SCON-2 family.</text>
</comment>
<dbReference type="EMBL" id="AZGZ01000011">
    <property type="protein sequence ID" value="KZZ92334.1"/>
    <property type="molecule type" value="Genomic_DNA"/>
</dbReference>
<feature type="region of interest" description="Disordered" evidence="10">
    <location>
        <begin position="574"/>
        <end position="594"/>
    </location>
</feature>
<dbReference type="InterPro" id="IPR019775">
    <property type="entry name" value="WD40_repeat_CS"/>
</dbReference>
<dbReference type="VEuPathDB" id="FungiDB:AAP_02989"/>
<feature type="repeat" description="WD" evidence="9">
    <location>
        <begin position="306"/>
        <end position="349"/>
    </location>
</feature>
<organism evidence="12 13">
    <name type="scientific">Ascosphaera apis ARSEF 7405</name>
    <dbReference type="NCBI Taxonomy" id="392613"/>
    <lineage>
        <taxon>Eukaryota</taxon>
        <taxon>Fungi</taxon>
        <taxon>Dikarya</taxon>
        <taxon>Ascomycota</taxon>
        <taxon>Pezizomycotina</taxon>
        <taxon>Eurotiomycetes</taxon>
        <taxon>Eurotiomycetidae</taxon>
        <taxon>Onygenales</taxon>
        <taxon>Ascosphaeraceae</taxon>
        <taxon>Ascosphaera</taxon>
    </lineage>
</organism>
<comment type="caution">
    <text evidence="12">The sequence shown here is derived from an EMBL/GenBank/DDBJ whole genome shotgun (WGS) entry which is preliminary data.</text>
</comment>
<dbReference type="PANTHER" id="PTHR14604:SF4">
    <property type="entry name" value="F-BOX DOMAIN-CONTAINING PROTEIN"/>
    <property type="match status" value="1"/>
</dbReference>
<evidence type="ECO:0000256" key="9">
    <source>
        <dbReference type="PROSITE-ProRule" id="PRU00221"/>
    </source>
</evidence>
<accession>A0A167Z8Y1</accession>
<dbReference type="CDD" id="cd00200">
    <property type="entry name" value="WD40"/>
    <property type="match status" value="1"/>
</dbReference>
<reference evidence="12 13" key="1">
    <citation type="journal article" date="2016" name="Genome Biol. Evol.">
        <title>Divergent and convergent evolution of fungal pathogenicity.</title>
        <authorList>
            <person name="Shang Y."/>
            <person name="Xiao G."/>
            <person name="Zheng P."/>
            <person name="Cen K."/>
            <person name="Zhan S."/>
            <person name="Wang C."/>
        </authorList>
    </citation>
    <scope>NUCLEOTIDE SEQUENCE [LARGE SCALE GENOMIC DNA]</scope>
    <source>
        <strain evidence="12 13">ARSEF 7405</strain>
    </source>
</reference>
<evidence type="ECO:0000313" key="12">
    <source>
        <dbReference type="EMBL" id="KZZ92334.1"/>
    </source>
</evidence>
<dbReference type="SUPFAM" id="SSF50998">
    <property type="entry name" value="Quinoprotein alcohol dehydrogenase-like"/>
    <property type="match status" value="1"/>
</dbReference>
<feature type="repeat" description="WD" evidence="9">
    <location>
        <begin position="606"/>
        <end position="619"/>
    </location>
</feature>
<dbReference type="InterPro" id="IPR001680">
    <property type="entry name" value="WD40_rpt"/>
</dbReference>
<dbReference type="Gene3D" id="2.130.10.10">
    <property type="entry name" value="YVTN repeat-like/Quinoprotein amine dehydrogenase"/>
    <property type="match status" value="2"/>
</dbReference>
<dbReference type="SUPFAM" id="SSF50978">
    <property type="entry name" value="WD40 repeat-like"/>
    <property type="match status" value="1"/>
</dbReference>
<dbReference type="InterPro" id="IPR011047">
    <property type="entry name" value="Quinoprotein_ADH-like_sf"/>
</dbReference>
<dbReference type="PROSITE" id="PS00678">
    <property type="entry name" value="WD_REPEATS_1"/>
    <property type="match status" value="2"/>
</dbReference>
<dbReference type="InterPro" id="IPR050995">
    <property type="entry name" value="WD-F-box_domain-protein"/>
</dbReference>
<keyword evidence="5 9" id="KW-0853">WD repeat</keyword>
<gene>
    <name evidence="12" type="ORF">AAP_02989</name>
</gene>
<dbReference type="PRINTS" id="PR00320">
    <property type="entry name" value="GPROTEINBRPT"/>
</dbReference>
<evidence type="ECO:0000256" key="8">
    <source>
        <dbReference type="ARBA" id="ARBA00032113"/>
    </source>
</evidence>
<feature type="repeat" description="WD" evidence="9">
    <location>
        <begin position="427"/>
        <end position="466"/>
    </location>
</feature>
<feature type="repeat" description="WD" evidence="9">
    <location>
        <begin position="265"/>
        <end position="304"/>
    </location>
</feature>
<dbReference type="PROSITE" id="PS50082">
    <property type="entry name" value="WD_REPEATS_2"/>
    <property type="match status" value="5"/>
</dbReference>
<feature type="repeat" description="WD" evidence="9">
    <location>
        <begin position="351"/>
        <end position="381"/>
    </location>
</feature>
<evidence type="ECO:0000256" key="5">
    <source>
        <dbReference type="ARBA" id="ARBA00022574"/>
    </source>
</evidence>
<feature type="compositionally biased region" description="Basic and acidic residues" evidence="10">
    <location>
        <begin position="527"/>
        <end position="544"/>
    </location>
</feature>
<evidence type="ECO:0000313" key="13">
    <source>
        <dbReference type="Proteomes" id="UP000242877"/>
    </source>
</evidence>
<dbReference type="SMART" id="SM00256">
    <property type="entry name" value="FBOX"/>
    <property type="match status" value="1"/>
</dbReference>
<dbReference type="OrthoDB" id="19711at2759"/>
<comment type="subunit">
    <text evidence="3">Component of the SCF(sconB) E3 ubiquitin ligase complex.</text>
</comment>
<evidence type="ECO:0000256" key="2">
    <source>
        <dbReference type="ARBA" id="ARBA00007968"/>
    </source>
</evidence>
<sequence length="698" mass="78184">MTMDVDDTMLGLDGDGRDASGVVVYDYPYPSPLPDFLVPWSNEQKTGLAYSILSNMDTPSLAAMFARFRPRFRIDPCAKLPAELIALVFSHFDTATLLQCSRVSKSWRRRALDPFVWKNLYFSEGWRFNFNAVRLLEEELASGTHHHKTPNHDSEPFIGSSMGLDSPWNPQNERIEADDDDDKTSHHSITNHISHRDGCPSSSFLERFSQLSTNAASSPSYIFDKKSLSIHLNWYKLYQLRYELEQSWKKGRCTGFTLPSPDHPEESHNDFVYALQQVGKWLVSGSRDMTVAVWDLETKRLRGRPLRGHEQSVLCLQFDPDPSQDVIISGGSDKKVIVWKFSTGEMLTRINDAHADSVLNLAFDSRYLITCSKDKTIKLWNRTTLRAGDPLVPKPANTDNVRLSPALAGLLSGEVSHIEPYSHLFTLHGHTSAVNAIQLRGNECTSASGDRSIRVWNIRTGQCLRTYNGHTKGIACVQTDGRTIISGSNDSTIRIFSRKKGTQLARLGGHTSLVRTVQGYIPDADGEDKNGRPKTGRDGLDRSNGDSQDESSNEEFTDTLSDYYMDVAADVAPTAFSNPGPTQQRRRKRSISSSSVSGAAAKYARIVSGSYDGSIRIWNRNKKQQWTRALSFTVNSILRNKGGQLVKQDSGSALDRERVFKVQFDVQRLIVGSQNPTIAGLEFGIRKHEPEVYGFFEL</sequence>
<dbReference type="InterPro" id="IPR001810">
    <property type="entry name" value="F-box_dom"/>
</dbReference>
<dbReference type="PROSITE" id="PS50294">
    <property type="entry name" value="WD_REPEATS_REGION"/>
    <property type="match status" value="3"/>
</dbReference>
<protein>
    <recommendedName>
        <fullName evidence="4">Probable E3 ubiquitin ligase complex SCF subunit sconB</fullName>
    </recommendedName>
    <alternativeName>
        <fullName evidence="8">Sulfur controller B</fullName>
    </alternativeName>
    <alternativeName>
        <fullName evidence="7">Sulfur metabolite repression control protein B</fullName>
    </alternativeName>
</protein>
<evidence type="ECO:0000256" key="7">
    <source>
        <dbReference type="ARBA" id="ARBA00030034"/>
    </source>
</evidence>
<dbReference type="Gene3D" id="1.20.1280.50">
    <property type="match status" value="1"/>
</dbReference>
<evidence type="ECO:0000256" key="4">
    <source>
        <dbReference type="ARBA" id="ARBA00015819"/>
    </source>
</evidence>
<feature type="domain" description="F-box" evidence="11">
    <location>
        <begin position="74"/>
        <end position="120"/>
    </location>
</feature>
<dbReference type="InterPro" id="IPR020472">
    <property type="entry name" value="WD40_PAC1"/>
</dbReference>
<dbReference type="SUPFAM" id="SSF81383">
    <property type="entry name" value="F-box domain"/>
    <property type="match status" value="1"/>
</dbReference>
<evidence type="ECO:0000256" key="3">
    <source>
        <dbReference type="ARBA" id="ARBA00011725"/>
    </source>
</evidence>
<proteinExistence type="inferred from homology"/>